<comment type="caution">
    <text evidence="1">The sequence shown here is derived from an EMBL/GenBank/DDBJ whole genome shotgun (WGS) entry which is preliminary data.</text>
</comment>
<organism evidence="1 2">
    <name type="scientific">Thauera aminoaromatica</name>
    <dbReference type="NCBI Taxonomy" id="164330"/>
    <lineage>
        <taxon>Bacteria</taxon>
        <taxon>Pseudomonadati</taxon>
        <taxon>Pseudomonadota</taxon>
        <taxon>Betaproteobacteria</taxon>
        <taxon>Rhodocyclales</taxon>
        <taxon>Zoogloeaceae</taxon>
        <taxon>Thauera</taxon>
    </lineage>
</organism>
<sequence length="76" mass="8620">MNKLKAEEGYLAGYETFDDVPKQLSRFTEDLNNAKRMHRLPIARQVRSRPGPTRGFGLANPVVPLEGFTPASYLRE</sequence>
<accession>A0A5C7S4N4</accession>
<dbReference type="RefSeq" id="WP_276662664.1">
    <property type="nucleotide sequence ID" value="NZ_SSFD01000392.1"/>
</dbReference>
<evidence type="ECO:0000313" key="2">
    <source>
        <dbReference type="Proteomes" id="UP000321192"/>
    </source>
</evidence>
<dbReference type="EMBL" id="SSFD01000392">
    <property type="protein sequence ID" value="TXH78389.1"/>
    <property type="molecule type" value="Genomic_DNA"/>
</dbReference>
<proteinExistence type="predicted"/>
<dbReference type="Proteomes" id="UP000321192">
    <property type="component" value="Unassembled WGS sequence"/>
</dbReference>
<protein>
    <submittedName>
        <fullName evidence="1">Uncharacterized protein</fullName>
    </submittedName>
</protein>
<reference evidence="1 2" key="1">
    <citation type="submission" date="2018-09" db="EMBL/GenBank/DDBJ databases">
        <title>Metagenome Assembled Genomes from an Advanced Water Purification Facility.</title>
        <authorList>
            <person name="Stamps B.W."/>
            <person name="Spear J.R."/>
        </authorList>
    </citation>
    <scope>NUCLEOTIDE SEQUENCE [LARGE SCALE GENOMIC DNA]</scope>
    <source>
        <strain evidence="1">Bin_27_1</strain>
    </source>
</reference>
<evidence type="ECO:0000313" key="1">
    <source>
        <dbReference type="EMBL" id="TXH78389.1"/>
    </source>
</evidence>
<name>A0A5C7S4N4_THASP</name>
<gene>
    <name evidence="1" type="ORF">E6Q80_22865</name>
</gene>
<dbReference type="AlphaFoldDB" id="A0A5C7S4N4"/>